<dbReference type="SUPFAM" id="SSF144232">
    <property type="entry name" value="HIT/MYND zinc finger-like"/>
    <property type="match status" value="1"/>
</dbReference>
<evidence type="ECO:0000313" key="10">
    <source>
        <dbReference type="EMBL" id="KAK1939668.1"/>
    </source>
</evidence>
<comment type="caution">
    <text evidence="10">The sequence shown here is derived from an EMBL/GenBank/DDBJ whole genome shotgun (WGS) entry which is preliminary data.</text>
</comment>
<gene>
    <name evidence="10" type="ORF">X943_002135</name>
</gene>
<dbReference type="PROSITE" id="PS51083">
    <property type="entry name" value="ZF_HIT"/>
    <property type="match status" value="1"/>
</dbReference>
<keyword evidence="1" id="KW-0597">Phosphoprotein</keyword>
<accession>A0AAD9LK63</accession>
<reference evidence="10" key="1">
    <citation type="journal article" date="2014" name="Nucleic Acids Res.">
        <title>The evolutionary dynamics of variant antigen genes in Babesia reveal a history of genomic innovation underlying host-parasite interaction.</title>
        <authorList>
            <person name="Jackson A.P."/>
            <person name="Otto T.D."/>
            <person name="Darby A."/>
            <person name="Ramaprasad A."/>
            <person name="Xia D."/>
            <person name="Echaide I.E."/>
            <person name="Farber M."/>
            <person name="Gahlot S."/>
            <person name="Gamble J."/>
            <person name="Gupta D."/>
            <person name="Gupta Y."/>
            <person name="Jackson L."/>
            <person name="Malandrin L."/>
            <person name="Malas T.B."/>
            <person name="Moussa E."/>
            <person name="Nair M."/>
            <person name="Reid A.J."/>
            <person name="Sanders M."/>
            <person name="Sharma J."/>
            <person name="Tracey A."/>
            <person name="Quail M.A."/>
            <person name="Weir W."/>
            <person name="Wastling J.M."/>
            <person name="Hall N."/>
            <person name="Willadsen P."/>
            <person name="Lingelbach K."/>
            <person name="Shiels B."/>
            <person name="Tait A."/>
            <person name="Berriman M."/>
            <person name="Allred D.R."/>
            <person name="Pain A."/>
        </authorList>
    </citation>
    <scope>NUCLEOTIDE SEQUENCE</scope>
    <source>
        <strain evidence="10">1802A</strain>
    </source>
</reference>
<dbReference type="PANTHER" id="PTHR13483">
    <property type="entry name" value="BOX C_D SNORNA PROTEIN 1-RELATED"/>
    <property type="match status" value="1"/>
</dbReference>
<sequence length="304" mass="34503">MITDAGANCCLCSSRAKYRCPSCDRQTCSLSCVTEHKLTFNCSGRRGISYVPMSEMTAETLTRDIALLDGAARVIESTSRAFLKRHMDASASASKRVKIGVLRKCCAERNIQLAVCPPMLARHLKNYTSVRKNSVYWTVEWHFAQVDVVLFERRVNERSTLAQALKTALDKVACDRKNAELLREYFVLDHVEILVKDLDSHTKQPSYFHCDINESIRHNIANTKILEFPRFTVVLKTDLHVYSLTERRRLVIEQTQDALSEGKMGDIATENPEEHSHTETNTLSMPSKEDNAFSLDVGTHEVFQ</sequence>
<dbReference type="InterPro" id="IPR007529">
    <property type="entry name" value="Znf_HIT"/>
</dbReference>
<keyword evidence="11" id="KW-1185">Reference proteome</keyword>
<proteinExistence type="inferred from homology"/>
<comment type="function">
    <text evidence="5">Required for box C/D snoRNAs accumulation involved in snoRNA processing, snoRNA transport to the nucleolus and ribosome biogenesis.</text>
</comment>
<dbReference type="CDD" id="cd23023">
    <property type="entry name" value="zf-HIT_BCD1"/>
    <property type="match status" value="1"/>
</dbReference>
<dbReference type="GO" id="GO:0070761">
    <property type="term" value="C:pre-snoRNP complex"/>
    <property type="evidence" value="ECO:0007669"/>
    <property type="project" value="TreeGrafter"/>
</dbReference>
<dbReference type="GO" id="GO:0008270">
    <property type="term" value="F:zinc ion binding"/>
    <property type="evidence" value="ECO:0007669"/>
    <property type="project" value="UniProtKB-UniRule"/>
</dbReference>
<reference evidence="10" key="2">
    <citation type="submission" date="2021-05" db="EMBL/GenBank/DDBJ databases">
        <authorList>
            <person name="Pain A."/>
        </authorList>
    </citation>
    <scope>NUCLEOTIDE SEQUENCE</scope>
    <source>
        <strain evidence="10">1802A</strain>
    </source>
</reference>
<evidence type="ECO:0000256" key="2">
    <source>
        <dbReference type="ARBA" id="ARBA00022723"/>
    </source>
</evidence>
<dbReference type="PANTHER" id="PTHR13483:SF3">
    <property type="entry name" value="BOX C_D SNORNA PROTEIN 1"/>
    <property type="match status" value="1"/>
</dbReference>
<evidence type="ECO:0000256" key="7">
    <source>
        <dbReference type="PROSITE-ProRule" id="PRU00453"/>
    </source>
</evidence>
<feature type="region of interest" description="Disordered" evidence="8">
    <location>
        <begin position="261"/>
        <end position="290"/>
    </location>
</feature>
<evidence type="ECO:0000256" key="1">
    <source>
        <dbReference type="ARBA" id="ARBA00022553"/>
    </source>
</evidence>
<dbReference type="InterPro" id="IPR051639">
    <property type="entry name" value="BCD1"/>
</dbReference>
<protein>
    <recommendedName>
        <fullName evidence="9">HIT-type domain-containing protein</fullName>
    </recommendedName>
</protein>
<dbReference type="Gene3D" id="3.30.60.190">
    <property type="match status" value="1"/>
</dbReference>
<evidence type="ECO:0000256" key="3">
    <source>
        <dbReference type="ARBA" id="ARBA00022771"/>
    </source>
</evidence>
<dbReference type="Pfam" id="PF25790">
    <property type="entry name" value="BCD1"/>
    <property type="match status" value="1"/>
</dbReference>
<evidence type="ECO:0000256" key="4">
    <source>
        <dbReference type="ARBA" id="ARBA00022833"/>
    </source>
</evidence>
<name>A0AAD9LK63_BABDI</name>
<keyword evidence="4" id="KW-0862">Zinc</keyword>
<evidence type="ECO:0000259" key="9">
    <source>
        <dbReference type="PROSITE" id="PS51083"/>
    </source>
</evidence>
<comment type="similarity">
    <text evidence="6">Belongs to the BCD1 family.</text>
</comment>
<dbReference type="EMBL" id="JAHBMH010000007">
    <property type="protein sequence ID" value="KAK1939668.1"/>
    <property type="molecule type" value="Genomic_DNA"/>
</dbReference>
<keyword evidence="3 7" id="KW-0863">Zinc-finger</keyword>
<evidence type="ECO:0000256" key="8">
    <source>
        <dbReference type="SAM" id="MobiDB-lite"/>
    </source>
</evidence>
<dbReference type="GO" id="GO:0000463">
    <property type="term" value="P:maturation of LSU-rRNA from tricistronic rRNA transcript (SSU-rRNA, 5.8S rRNA, LSU-rRNA)"/>
    <property type="evidence" value="ECO:0007669"/>
    <property type="project" value="TreeGrafter"/>
</dbReference>
<dbReference type="AlphaFoldDB" id="A0AAD9LK63"/>
<organism evidence="10 11">
    <name type="scientific">Babesia divergens</name>
    <dbReference type="NCBI Taxonomy" id="32595"/>
    <lineage>
        <taxon>Eukaryota</taxon>
        <taxon>Sar</taxon>
        <taxon>Alveolata</taxon>
        <taxon>Apicomplexa</taxon>
        <taxon>Aconoidasida</taxon>
        <taxon>Piroplasmida</taxon>
        <taxon>Babesiidae</taxon>
        <taxon>Babesia</taxon>
    </lineage>
</organism>
<evidence type="ECO:0000313" key="11">
    <source>
        <dbReference type="Proteomes" id="UP001195914"/>
    </source>
</evidence>
<keyword evidence="2" id="KW-0479">Metal-binding</keyword>
<dbReference type="Proteomes" id="UP001195914">
    <property type="component" value="Unassembled WGS sequence"/>
</dbReference>
<dbReference type="GO" id="GO:0048254">
    <property type="term" value="P:snoRNA localization"/>
    <property type="evidence" value="ECO:0007669"/>
    <property type="project" value="TreeGrafter"/>
</dbReference>
<dbReference type="InterPro" id="IPR057721">
    <property type="entry name" value="BCD1_alpha/beta"/>
</dbReference>
<evidence type="ECO:0000256" key="5">
    <source>
        <dbReference type="ARBA" id="ARBA00049598"/>
    </source>
</evidence>
<dbReference type="GO" id="GO:0005634">
    <property type="term" value="C:nucleus"/>
    <property type="evidence" value="ECO:0007669"/>
    <property type="project" value="TreeGrafter"/>
</dbReference>
<evidence type="ECO:0000256" key="6">
    <source>
        <dbReference type="ARBA" id="ARBA00049654"/>
    </source>
</evidence>
<feature type="domain" description="HIT-type" evidence="9">
    <location>
        <begin position="9"/>
        <end position="42"/>
    </location>
</feature>
<dbReference type="GO" id="GO:0000492">
    <property type="term" value="P:box C/D snoRNP assembly"/>
    <property type="evidence" value="ECO:0007669"/>
    <property type="project" value="TreeGrafter"/>
</dbReference>